<dbReference type="PANTHER" id="PTHR43350">
    <property type="entry name" value="NAD-DEPENDENT ALCOHOL DEHYDROGENASE"/>
    <property type="match status" value="1"/>
</dbReference>
<comment type="similarity">
    <text evidence="2">Belongs to the zinc-containing alcohol dehydrogenase family.</text>
</comment>
<proteinExistence type="inferred from homology"/>
<dbReference type="KEGG" id="tle:Tlet_0331"/>
<evidence type="ECO:0000256" key="3">
    <source>
        <dbReference type="ARBA" id="ARBA00022723"/>
    </source>
</evidence>
<dbReference type="CDD" id="cd08242">
    <property type="entry name" value="MDR_like"/>
    <property type="match status" value="1"/>
</dbReference>
<dbReference type="HOGENOM" id="CLU_026673_11_0_0"/>
<feature type="domain" description="Glucose dehydrogenase C-terminal" evidence="7">
    <location>
        <begin position="133"/>
        <end position="312"/>
    </location>
</feature>
<dbReference type="Gene3D" id="3.90.180.10">
    <property type="entry name" value="Medium-chain alcohol dehydrogenases, catalytic domain"/>
    <property type="match status" value="1"/>
</dbReference>
<dbReference type="InterPro" id="IPR031640">
    <property type="entry name" value="Glu_dehyd_C"/>
</dbReference>
<keyword evidence="9" id="KW-1185">Reference proteome</keyword>
<dbReference type="GO" id="GO:0046872">
    <property type="term" value="F:metal ion binding"/>
    <property type="evidence" value="ECO:0007669"/>
    <property type="project" value="UniProtKB-KW"/>
</dbReference>
<keyword evidence="5" id="KW-0560">Oxidoreductase</keyword>
<dbReference type="Proteomes" id="UP000002016">
    <property type="component" value="Chromosome"/>
</dbReference>
<dbReference type="Pfam" id="PF16912">
    <property type="entry name" value="Glu_dehyd_C"/>
    <property type="match status" value="1"/>
</dbReference>
<evidence type="ECO:0000256" key="4">
    <source>
        <dbReference type="ARBA" id="ARBA00022833"/>
    </source>
</evidence>
<sequence length="314" mass="34719">MKALFYDGNLRLIQIDKPRMHKGFALVKILMAGICNTDLEILKGYMNFSGILGHEFVGIVEKGPSALIGKRVVGEINIPCKKCDLCLEGLWRHCRNMRVLGINGYNGVFAQYALIPVENLHVLPHEIADEEAVFVEPLAAAFRITEQINFTGHEKIAVFGDGKLGLVISKALNFSNIAHVLFGKHEEKLSLAKKWTDVEFADNIEKYDRHFDVVIDATGKQSGLQQALYAVKPEGTIVLKTTVAGKISIDMSTATVNEVTIVGSRCGPFPKAIFALQNGLRVVDLIEDVFDFDDYQKAFEKASGALKVILKIQD</sequence>
<reference evidence="8 9" key="1">
    <citation type="submission" date="2007-08" db="EMBL/GenBank/DDBJ databases">
        <title>Complete sequence of Thermotoga lettingae TMO.</title>
        <authorList>
            <consortium name="US DOE Joint Genome Institute"/>
            <person name="Copeland A."/>
            <person name="Lucas S."/>
            <person name="Lapidus A."/>
            <person name="Barry K."/>
            <person name="Glavina del Rio T."/>
            <person name="Dalin E."/>
            <person name="Tice H."/>
            <person name="Pitluck S."/>
            <person name="Foster B."/>
            <person name="Bruce D."/>
            <person name="Schmutz J."/>
            <person name="Larimer F."/>
            <person name="Land M."/>
            <person name="Hauser L."/>
            <person name="Kyrpides N."/>
            <person name="Mikhailova N."/>
            <person name="Nelson K."/>
            <person name="Gogarten J.P."/>
            <person name="Noll K."/>
            <person name="Richardson P."/>
        </authorList>
    </citation>
    <scope>NUCLEOTIDE SEQUENCE [LARGE SCALE GENOMIC DNA]</scope>
    <source>
        <strain evidence="9">ATCC BAA-301 / DSM 14385 / NBRC 107922 / TMO</strain>
    </source>
</reference>
<evidence type="ECO:0000259" key="6">
    <source>
        <dbReference type="Pfam" id="PF08240"/>
    </source>
</evidence>
<evidence type="ECO:0000313" key="8">
    <source>
        <dbReference type="EMBL" id="ABV32899.1"/>
    </source>
</evidence>
<dbReference type="eggNOG" id="COG1063">
    <property type="taxonomic scope" value="Bacteria"/>
</dbReference>
<evidence type="ECO:0000256" key="5">
    <source>
        <dbReference type="ARBA" id="ARBA00023002"/>
    </source>
</evidence>
<keyword evidence="3" id="KW-0479">Metal-binding</keyword>
<protein>
    <submittedName>
        <fullName evidence="8">Alcohol dehydrogenase GroES domain protein</fullName>
    </submittedName>
</protein>
<dbReference type="Gene3D" id="3.40.50.720">
    <property type="entry name" value="NAD(P)-binding Rossmann-like Domain"/>
    <property type="match status" value="1"/>
</dbReference>
<dbReference type="InterPro" id="IPR013154">
    <property type="entry name" value="ADH-like_N"/>
</dbReference>
<gene>
    <name evidence="8" type="ordered locus">Tlet_0331</name>
</gene>
<evidence type="ECO:0000256" key="1">
    <source>
        <dbReference type="ARBA" id="ARBA00001947"/>
    </source>
</evidence>
<evidence type="ECO:0000259" key="7">
    <source>
        <dbReference type="Pfam" id="PF16912"/>
    </source>
</evidence>
<dbReference type="PANTHER" id="PTHR43350:SF2">
    <property type="entry name" value="GROES-LIKE ZINC-BINDING ALCOHOL DEHYDROGENASE FAMILY PROTEIN"/>
    <property type="match status" value="1"/>
</dbReference>
<dbReference type="InterPro" id="IPR036291">
    <property type="entry name" value="NAD(P)-bd_dom_sf"/>
</dbReference>
<reference evidence="8 9" key="2">
    <citation type="journal article" date="2009" name="Proc. Natl. Acad. Sci. U.S.A.">
        <title>On the chimeric nature, thermophilic origin, and phylogenetic placement of the Thermotogales.</title>
        <authorList>
            <person name="Zhaxybayeva O."/>
            <person name="Swithers K.S."/>
            <person name="Lapierre P."/>
            <person name="Fournier G.P."/>
            <person name="Bickhart D.M."/>
            <person name="DeBoy R.T."/>
            <person name="Nelson K.E."/>
            <person name="Nesbo C.L."/>
            <person name="Doolittle W.F."/>
            <person name="Gogarten J.P."/>
            <person name="Noll K.M."/>
        </authorList>
    </citation>
    <scope>NUCLEOTIDE SEQUENCE [LARGE SCALE GENOMIC DNA]</scope>
    <source>
        <strain evidence="9">ATCC BAA-301 / DSM 14385 / NBRC 107922 / TMO</strain>
    </source>
</reference>
<comment type="cofactor">
    <cofactor evidence="1">
        <name>Zn(2+)</name>
        <dbReference type="ChEBI" id="CHEBI:29105"/>
    </cofactor>
</comment>
<dbReference type="AlphaFoldDB" id="A8F415"/>
<dbReference type="OrthoDB" id="9769198at2"/>
<keyword evidence="4" id="KW-0862">Zinc</keyword>
<evidence type="ECO:0000313" key="9">
    <source>
        <dbReference type="Proteomes" id="UP000002016"/>
    </source>
</evidence>
<accession>A8F415</accession>
<dbReference type="RefSeq" id="WP_012002380.1">
    <property type="nucleotide sequence ID" value="NC_009828.1"/>
</dbReference>
<dbReference type="EMBL" id="CP000812">
    <property type="protein sequence ID" value="ABV32899.1"/>
    <property type="molecule type" value="Genomic_DNA"/>
</dbReference>
<name>A8F415_PSELT</name>
<evidence type="ECO:0000256" key="2">
    <source>
        <dbReference type="ARBA" id="ARBA00008072"/>
    </source>
</evidence>
<dbReference type="SUPFAM" id="SSF51735">
    <property type="entry name" value="NAD(P)-binding Rossmann-fold domains"/>
    <property type="match status" value="1"/>
</dbReference>
<dbReference type="SUPFAM" id="SSF50129">
    <property type="entry name" value="GroES-like"/>
    <property type="match status" value="1"/>
</dbReference>
<feature type="domain" description="Alcohol dehydrogenase-like N-terminal" evidence="6">
    <location>
        <begin position="23"/>
        <end position="124"/>
    </location>
</feature>
<dbReference type="STRING" id="416591.Tlet_0331"/>
<dbReference type="Pfam" id="PF08240">
    <property type="entry name" value="ADH_N"/>
    <property type="match status" value="1"/>
</dbReference>
<organism evidence="8 9">
    <name type="scientific">Pseudothermotoga lettingae (strain ATCC BAA-301 / DSM 14385 / NBRC 107922 / TMO)</name>
    <name type="common">Thermotoga lettingae</name>
    <dbReference type="NCBI Taxonomy" id="416591"/>
    <lineage>
        <taxon>Bacteria</taxon>
        <taxon>Thermotogati</taxon>
        <taxon>Thermotogota</taxon>
        <taxon>Thermotogae</taxon>
        <taxon>Thermotogales</taxon>
        <taxon>Thermotogaceae</taxon>
        <taxon>Pseudothermotoga</taxon>
    </lineage>
</organism>
<dbReference type="InterPro" id="IPR011032">
    <property type="entry name" value="GroES-like_sf"/>
</dbReference>
<dbReference type="GO" id="GO:0016491">
    <property type="term" value="F:oxidoreductase activity"/>
    <property type="evidence" value="ECO:0007669"/>
    <property type="project" value="UniProtKB-KW"/>
</dbReference>